<comment type="caution">
    <text evidence="14">The sequence shown here is derived from an EMBL/GenBank/DDBJ whole genome shotgun (WGS) entry which is preliminary data.</text>
</comment>
<evidence type="ECO:0000256" key="9">
    <source>
        <dbReference type="ARBA" id="ARBA00023315"/>
    </source>
</evidence>
<organism evidence="14 15">
    <name type="scientific">Nocardia rhizosphaerae</name>
    <dbReference type="NCBI Taxonomy" id="1691571"/>
    <lineage>
        <taxon>Bacteria</taxon>
        <taxon>Bacillati</taxon>
        <taxon>Actinomycetota</taxon>
        <taxon>Actinomycetes</taxon>
        <taxon>Mycobacteriales</taxon>
        <taxon>Nocardiaceae</taxon>
        <taxon>Nocardia</taxon>
    </lineage>
</organism>
<dbReference type="Pfam" id="PF16911">
    <property type="entry name" value="PapA_C"/>
    <property type="match status" value="1"/>
</dbReference>
<evidence type="ECO:0000256" key="10">
    <source>
        <dbReference type="ARBA" id="ARBA00030465"/>
    </source>
</evidence>
<dbReference type="Gene3D" id="3.30.559.30">
    <property type="entry name" value="Nonribosomal peptide synthetase, condensation domain"/>
    <property type="match status" value="1"/>
</dbReference>
<dbReference type="EMBL" id="JBHSBA010000005">
    <property type="protein sequence ID" value="MFC4125386.1"/>
    <property type="molecule type" value="Genomic_DNA"/>
</dbReference>
<evidence type="ECO:0000256" key="1">
    <source>
        <dbReference type="ARBA" id="ARBA00000026"/>
    </source>
</evidence>
<comment type="similarity">
    <text evidence="4">Belongs to the acyltransferase PapA5 family.</text>
</comment>
<keyword evidence="15" id="KW-1185">Reference proteome</keyword>
<dbReference type="InterPro" id="IPR023213">
    <property type="entry name" value="CAT-like_dom_sf"/>
</dbReference>
<evidence type="ECO:0000259" key="13">
    <source>
        <dbReference type="Pfam" id="PF16911"/>
    </source>
</evidence>
<evidence type="ECO:0000313" key="14">
    <source>
        <dbReference type="EMBL" id="MFC4125386.1"/>
    </source>
</evidence>
<evidence type="ECO:0000256" key="2">
    <source>
        <dbReference type="ARBA" id="ARBA00000625"/>
    </source>
</evidence>
<evidence type="ECO:0000256" key="12">
    <source>
        <dbReference type="ARBA" id="ARBA00033407"/>
    </source>
</evidence>
<keyword evidence="7" id="KW-0444">Lipid biosynthesis</keyword>
<keyword evidence="8" id="KW-0808">Transferase</keyword>
<accession>A0ABV8L3V3</accession>
<feature type="domain" description="Phthiocerol/phthiodiolone dimycocerosyl transferase C-terminal" evidence="13">
    <location>
        <begin position="219"/>
        <end position="393"/>
    </location>
</feature>
<keyword evidence="7" id="KW-0443">Lipid metabolism</keyword>
<evidence type="ECO:0000256" key="4">
    <source>
        <dbReference type="ARBA" id="ARBA00006558"/>
    </source>
</evidence>
<dbReference type="PANTHER" id="PTHR28037">
    <property type="entry name" value="ALCOHOL O-ACETYLTRANSFERASE 1-RELATED"/>
    <property type="match status" value="1"/>
</dbReference>
<dbReference type="Proteomes" id="UP001595767">
    <property type="component" value="Unassembled WGS sequence"/>
</dbReference>
<evidence type="ECO:0000256" key="6">
    <source>
        <dbReference type="ARBA" id="ARBA00013449"/>
    </source>
</evidence>
<comment type="catalytic activity">
    <reaction evidence="2">
        <text>2 a mycocerosyl-[mycocerosic acid synthase] + a phenolphthiocerol = a dimycocerosyl phenolphthiocerol + 2 holo-[mycocerosic acid synthase].</text>
        <dbReference type="EC" id="2.3.1.282"/>
    </reaction>
</comment>
<evidence type="ECO:0000256" key="7">
    <source>
        <dbReference type="ARBA" id="ARBA00022516"/>
    </source>
</evidence>
<dbReference type="EC" id="2.3.1.282" evidence="5"/>
<proteinExistence type="inferred from homology"/>
<dbReference type="Gene3D" id="3.30.559.10">
    <property type="entry name" value="Chloramphenicol acetyltransferase-like domain"/>
    <property type="match status" value="1"/>
</dbReference>
<name>A0ABV8L3V3_9NOCA</name>
<dbReference type="SUPFAM" id="SSF52777">
    <property type="entry name" value="CoA-dependent acyltransferases"/>
    <property type="match status" value="2"/>
</dbReference>
<dbReference type="InterPro" id="IPR031641">
    <property type="entry name" value="PapA_C"/>
</dbReference>
<sequence>MTVRMRGEVRRELSAGERWFWLIDQLSPANCVVRIRVRGAIGAYRLEEAAAALVAEFPLLRAVVREGPRFEPSADPHLPVVHRVVDGTQEWREVFDEQLNEPVDLATAPGRIIDLAWRPATSAEFHDVIVVFSHVLIDGRSLASLASRLLANAVGAAPGAGARPPILPADAMIPPRYTGVVPCLRANLAGQLGALGRRALGIPGEPPPLPVRRTRTVHRTIDGAELVALRDRCRTEDVTVNSALVAALATAMGELFRPGGTGFAGIGIPVDVRSRLRPAPAADEPGMFTAVVPTFVPFGRRRSVHDAAWAVKSQLSRHIHRGTDLSALAAIRYGCPRTLESGKRAIELVDRRAPWNITLSNLGRLATPETPEPLRITALTVAGTNSCASAMTVAVATHGDTLSITFCYVDTLVPHSAIELLADRTVASVLRW</sequence>
<comment type="catalytic activity">
    <reaction evidence="1">
        <text>2 a mycocerosyl-[mycocerosic acid synthase] + a phthiocerol = a dimycocerosyl phthiocerol + 2 holo-[mycocerosic acid synthase].</text>
        <dbReference type="EC" id="2.3.1.282"/>
    </reaction>
</comment>
<evidence type="ECO:0000256" key="11">
    <source>
        <dbReference type="ARBA" id="ARBA00032317"/>
    </source>
</evidence>
<dbReference type="PANTHER" id="PTHR28037:SF1">
    <property type="entry name" value="ALCOHOL O-ACETYLTRANSFERASE 1-RELATED"/>
    <property type="match status" value="1"/>
</dbReference>
<protein>
    <recommendedName>
        <fullName evidence="6">Phthiocerol/phthiodiolone dimycocerosyl transferase</fullName>
        <ecNumber evidence="5">2.3.1.282</ecNumber>
    </recommendedName>
    <alternativeName>
        <fullName evidence="12">Acyltransferase PapA5</fullName>
    </alternativeName>
    <alternativeName>
        <fullName evidence="10">Phthiocerol/phthiodiolone O-acyltransferase</fullName>
    </alternativeName>
    <alternativeName>
        <fullName evidence="11">Polyketide synthase-associated protein A5</fullName>
    </alternativeName>
</protein>
<evidence type="ECO:0000256" key="5">
    <source>
        <dbReference type="ARBA" id="ARBA00012866"/>
    </source>
</evidence>
<dbReference type="RefSeq" id="WP_378549342.1">
    <property type="nucleotide sequence ID" value="NZ_JBHSBA010000005.1"/>
</dbReference>
<comment type="catalytic activity">
    <reaction evidence="3">
        <text>2 a mycocerosyl-[mycocerosic acid synthase] + a phthiodiolone = a dimycocerosyl phthiodiolone + 2 holo-[mycocerosic acid synthase].</text>
        <dbReference type="EC" id="2.3.1.282"/>
    </reaction>
</comment>
<keyword evidence="9" id="KW-0012">Acyltransferase</keyword>
<gene>
    <name evidence="14" type="ORF">ACFOW8_10650</name>
</gene>
<dbReference type="InterPro" id="IPR052058">
    <property type="entry name" value="Alcohol_O-acetyltransferase"/>
</dbReference>
<evidence type="ECO:0000256" key="8">
    <source>
        <dbReference type="ARBA" id="ARBA00022679"/>
    </source>
</evidence>
<evidence type="ECO:0000256" key="3">
    <source>
        <dbReference type="ARBA" id="ARBA00001907"/>
    </source>
</evidence>
<evidence type="ECO:0000313" key="15">
    <source>
        <dbReference type="Proteomes" id="UP001595767"/>
    </source>
</evidence>
<reference evidence="15" key="1">
    <citation type="journal article" date="2019" name="Int. J. Syst. Evol. Microbiol.">
        <title>The Global Catalogue of Microorganisms (GCM) 10K type strain sequencing project: providing services to taxonomists for standard genome sequencing and annotation.</title>
        <authorList>
            <consortium name="The Broad Institute Genomics Platform"/>
            <consortium name="The Broad Institute Genome Sequencing Center for Infectious Disease"/>
            <person name="Wu L."/>
            <person name="Ma J."/>
        </authorList>
    </citation>
    <scope>NUCLEOTIDE SEQUENCE [LARGE SCALE GENOMIC DNA]</scope>
    <source>
        <strain evidence="15">CGMCC 4.7204</strain>
    </source>
</reference>